<gene>
    <name evidence="2" type="ORF">GSCOC_T00032000001</name>
</gene>
<dbReference type="Proteomes" id="UP000295252">
    <property type="component" value="Chromosome II"/>
</dbReference>
<keyword evidence="3" id="KW-1185">Reference proteome</keyword>
<keyword evidence="1" id="KW-0812">Transmembrane</keyword>
<sequence>MYTSLSSYISKAYQFIYPPPIVRNFANSPSASLPRQSPVFIRNLNQIISSALYEQKLLPSVMTSVAFFAFTNHTISKRKVQNLTNQDKRQWNLLFLLFSFLGLTFTRSLFFK</sequence>
<evidence type="ECO:0000313" key="3">
    <source>
        <dbReference type="Proteomes" id="UP000295252"/>
    </source>
</evidence>
<proteinExistence type="predicted"/>
<evidence type="ECO:0000256" key="1">
    <source>
        <dbReference type="SAM" id="Phobius"/>
    </source>
</evidence>
<keyword evidence="1" id="KW-1133">Transmembrane helix</keyword>
<protein>
    <submittedName>
        <fullName evidence="2">Uncharacterized protein</fullName>
    </submittedName>
</protein>
<reference evidence="3" key="1">
    <citation type="journal article" date="2014" name="Science">
        <title>The coffee genome provides insight into the convergent evolution of caffeine biosynthesis.</title>
        <authorList>
            <person name="Denoeud F."/>
            <person name="Carretero-Paulet L."/>
            <person name="Dereeper A."/>
            <person name="Droc G."/>
            <person name="Guyot R."/>
            <person name="Pietrella M."/>
            <person name="Zheng C."/>
            <person name="Alberti A."/>
            <person name="Anthony F."/>
            <person name="Aprea G."/>
            <person name="Aury J.M."/>
            <person name="Bento P."/>
            <person name="Bernard M."/>
            <person name="Bocs S."/>
            <person name="Campa C."/>
            <person name="Cenci A."/>
            <person name="Combes M.C."/>
            <person name="Crouzillat D."/>
            <person name="Da Silva C."/>
            <person name="Daddiego L."/>
            <person name="De Bellis F."/>
            <person name="Dussert S."/>
            <person name="Garsmeur O."/>
            <person name="Gayraud T."/>
            <person name="Guignon V."/>
            <person name="Jahn K."/>
            <person name="Jamilloux V."/>
            <person name="Joet T."/>
            <person name="Labadie K."/>
            <person name="Lan T."/>
            <person name="Leclercq J."/>
            <person name="Lepelley M."/>
            <person name="Leroy T."/>
            <person name="Li L.T."/>
            <person name="Librado P."/>
            <person name="Lopez L."/>
            <person name="Munoz A."/>
            <person name="Noel B."/>
            <person name="Pallavicini A."/>
            <person name="Perrotta G."/>
            <person name="Poncet V."/>
            <person name="Pot D."/>
            <person name="Priyono X."/>
            <person name="Rigoreau M."/>
            <person name="Rouard M."/>
            <person name="Rozas J."/>
            <person name="Tranchant-Dubreuil C."/>
            <person name="VanBuren R."/>
            <person name="Zhang Q."/>
            <person name="Andrade A.C."/>
            <person name="Argout X."/>
            <person name="Bertrand B."/>
            <person name="de Kochko A."/>
            <person name="Graziosi G."/>
            <person name="Henry R.J."/>
            <person name="Jayarama X."/>
            <person name="Ming R."/>
            <person name="Nagai C."/>
            <person name="Rounsley S."/>
            <person name="Sankoff D."/>
            <person name="Giuliano G."/>
            <person name="Albert V.A."/>
            <person name="Wincker P."/>
            <person name="Lashermes P."/>
        </authorList>
    </citation>
    <scope>NUCLEOTIDE SEQUENCE [LARGE SCALE GENOMIC DNA]</scope>
    <source>
        <strain evidence="3">cv. DH200-94</strain>
    </source>
</reference>
<accession>A0A068URV7</accession>
<dbReference type="Gramene" id="CDP10999">
    <property type="protein sequence ID" value="CDP10999"/>
    <property type="gene ID" value="GSCOC_T00032000001"/>
</dbReference>
<name>A0A068URV7_COFCA</name>
<feature type="transmembrane region" description="Helical" evidence="1">
    <location>
        <begin position="91"/>
        <end position="110"/>
    </location>
</feature>
<evidence type="ECO:0000313" key="2">
    <source>
        <dbReference type="EMBL" id="CDP10999.1"/>
    </source>
</evidence>
<keyword evidence="1" id="KW-0472">Membrane</keyword>
<dbReference type="AlphaFoldDB" id="A0A068URV7"/>
<dbReference type="EMBL" id="HG739133">
    <property type="protein sequence ID" value="CDP10999.1"/>
    <property type="molecule type" value="Genomic_DNA"/>
</dbReference>
<organism evidence="2 3">
    <name type="scientific">Coffea canephora</name>
    <name type="common">Robusta coffee</name>
    <dbReference type="NCBI Taxonomy" id="49390"/>
    <lineage>
        <taxon>Eukaryota</taxon>
        <taxon>Viridiplantae</taxon>
        <taxon>Streptophyta</taxon>
        <taxon>Embryophyta</taxon>
        <taxon>Tracheophyta</taxon>
        <taxon>Spermatophyta</taxon>
        <taxon>Magnoliopsida</taxon>
        <taxon>eudicotyledons</taxon>
        <taxon>Gunneridae</taxon>
        <taxon>Pentapetalae</taxon>
        <taxon>asterids</taxon>
        <taxon>lamiids</taxon>
        <taxon>Gentianales</taxon>
        <taxon>Rubiaceae</taxon>
        <taxon>Ixoroideae</taxon>
        <taxon>Gardenieae complex</taxon>
        <taxon>Bertiereae - Coffeeae clade</taxon>
        <taxon>Coffeeae</taxon>
        <taxon>Coffea</taxon>
    </lineage>
</organism>
<dbReference type="InParanoid" id="A0A068URV7"/>